<feature type="transmembrane region" description="Helical" evidence="1">
    <location>
        <begin position="55"/>
        <end position="77"/>
    </location>
</feature>
<dbReference type="PANTHER" id="PTHR37947">
    <property type="entry name" value="BLL2462 PROTEIN"/>
    <property type="match status" value="1"/>
</dbReference>
<proteinExistence type="predicted"/>
<keyword evidence="4" id="KW-1185">Reference proteome</keyword>
<reference evidence="3" key="1">
    <citation type="submission" date="2022-06" db="EMBL/GenBank/DDBJ databases">
        <title>Aeoliella straminimaris, a novel planctomycete from sediments.</title>
        <authorList>
            <person name="Vitorino I.R."/>
            <person name="Lage O.M."/>
        </authorList>
    </citation>
    <scope>NUCLEOTIDE SEQUENCE</scope>
    <source>
        <strain evidence="3">ICT_H6.2</strain>
    </source>
</reference>
<accession>A0A9X2JK91</accession>
<dbReference type="SUPFAM" id="SSF53300">
    <property type="entry name" value="vWA-like"/>
    <property type="match status" value="1"/>
</dbReference>
<dbReference type="Pfam" id="PF00092">
    <property type="entry name" value="VWA"/>
    <property type="match status" value="1"/>
</dbReference>
<dbReference type="CDD" id="cd00198">
    <property type="entry name" value="vWFA"/>
    <property type="match status" value="1"/>
</dbReference>
<keyword evidence="1" id="KW-0812">Transmembrane</keyword>
<comment type="caution">
    <text evidence="3">The sequence shown here is derived from an EMBL/GenBank/DDBJ whole genome shotgun (WGS) entry which is preliminary data.</text>
</comment>
<dbReference type="RefSeq" id="WP_252855954.1">
    <property type="nucleotide sequence ID" value="NZ_JAMXLR010000092.1"/>
</dbReference>
<dbReference type="PROSITE" id="PS50234">
    <property type="entry name" value="VWFA"/>
    <property type="match status" value="1"/>
</dbReference>
<dbReference type="EMBL" id="JAMXLR010000092">
    <property type="protein sequence ID" value="MCO6047848.1"/>
    <property type="molecule type" value="Genomic_DNA"/>
</dbReference>
<name>A0A9X2JK91_9BACT</name>
<dbReference type="SMART" id="SM00327">
    <property type="entry name" value="VWA"/>
    <property type="match status" value="1"/>
</dbReference>
<keyword evidence="1" id="KW-1133">Transmembrane helix</keyword>
<organism evidence="3 4">
    <name type="scientific">Aeoliella straminimaris</name>
    <dbReference type="NCBI Taxonomy" id="2954799"/>
    <lineage>
        <taxon>Bacteria</taxon>
        <taxon>Pseudomonadati</taxon>
        <taxon>Planctomycetota</taxon>
        <taxon>Planctomycetia</taxon>
        <taxon>Pirellulales</taxon>
        <taxon>Lacipirellulaceae</taxon>
        <taxon>Aeoliella</taxon>
    </lineage>
</organism>
<evidence type="ECO:0000256" key="1">
    <source>
        <dbReference type="SAM" id="Phobius"/>
    </source>
</evidence>
<dbReference type="SUPFAM" id="SSF52317">
    <property type="entry name" value="Class I glutamine amidotransferase-like"/>
    <property type="match status" value="1"/>
</dbReference>
<dbReference type="Gene3D" id="3.40.50.410">
    <property type="entry name" value="von Willebrand factor, type A domain"/>
    <property type="match status" value="1"/>
</dbReference>
<evidence type="ECO:0000313" key="4">
    <source>
        <dbReference type="Proteomes" id="UP001155241"/>
    </source>
</evidence>
<evidence type="ECO:0000313" key="3">
    <source>
        <dbReference type="EMBL" id="MCO6047848.1"/>
    </source>
</evidence>
<feature type="transmembrane region" description="Helical" evidence="1">
    <location>
        <begin position="22"/>
        <end position="43"/>
    </location>
</feature>
<dbReference type="InterPro" id="IPR002035">
    <property type="entry name" value="VWF_A"/>
</dbReference>
<evidence type="ECO:0000259" key="2">
    <source>
        <dbReference type="PROSITE" id="PS50234"/>
    </source>
</evidence>
<dbReference type="InterPro" id="IPR036465">
    <property type="entry name" value="vWFA_dom_sf"/>
</dbReference>
<dbReference type="Gene3D" id="3.40.50.880">
    <property type="match status" value="1"/>
</dbReference>
<dbReference type="InterPro" id="IPR029062">
    <property type="entry name" value="Class_I_gatase-like"/>
</dbReference>
<dbReference type="AlphaFoldDB" id="A0A9X2JK91"/>
<sequence>MPDQSIDAAQQTQWQLETHWTWAPWFTVLFVVAVVLGVVYLYSRENSPAGPVYRGLLGVLRLTTIALVLVMLSELLLSATRSGLPRLVVLLDTSASMGLEQPGDARSRETRLQAARELFLTNNAELIEQWQQTYVVDFAAVADGTQRIEAGDTAEIAEALANLTTDGTQASQSRLGDAVAGAIDARQGTLPAAVVIATDGRTTAGRSLDEVRELARRRGVPIYAVGYGATNAPPDARLTNLLADRRAFVDDLVAIGVTLETTSLAGKSITVKVRDTATGNVAAEQTVNIADDSSIDPLQLVVKPEHQGETTYAIEADVVDGERDTENNRLTHVVDVRDDQVRVLLAGGYPNYEFRYLKNLLDRDSSFKLTSYMQEADLDYATQDASAIATLPVDEQALDDFDVLVLLDLNPRLLPPRWWQNVERHVAEQGGGLVLVAGPRHFPWQYASNSPIATLSPVELRSAGRAGGMYDAGFDLELTPLGLDTPAMQLGATPAESAAIWQQLPPFYWYASAENLKPAARALAVHPTARGADGSPLPLVATQYVGAGRVLYHGVDSTWRWRFRVGDVFFARYWGQTLRQLARTKLLEGNEAAEILVDREEYDLGQPVRLGLRLDGKELATLDRQLELLLTTEGQPNRRVPLSASRISAGQLQATVSDLPPGHYRVSVAGGGLTELPTAGEFTVLAPPGELADTTMNQAALKQLADATYGKFYTADTAAELAGDLPVGDRVPLEVMPPVELWNRWWMLAAITACLSTEWILRKRRAML</sequence>
<gene>
    <name evidence="3" type="ORF">NG895_28415</name>
</gene>
<feature type="domain" description="VWFA" evidence="2">
    <location>
        <begin position="86"/>
        <end position="269"/>
    </location>
</feature>
<dbReference type="Proteomes" id="UP001155241">
    <property type="component" value="Unassembled WGS sequence"/>
</dbReference>
<protein>
    <submittedName>
        <fullName evidence="3">VWA domain-containing protein</fullName>
    </submittedName>
</protein>
<keyword evidence="1" id="KW-0472">Membrane</keyword>
<dbReference type="PANTHER" id="PTHR37947:SF1">
    <property type="entry name" value="BLL2462 PROTEIN"/>
    <property type="match status" value="1"/>
</dbReference>